<evidence type="ECO:0000313" key="3">
    <source>
        <dbReference type="Proteomes" id="UP001500908"/>
    </source>
</evidence>
<organism evidence="2 3">
    <name type="scientific">Salinactinospora qingdaonensis</name>
    <dbReference type="NCBI Taxonomy" id="702744"/>
    <lineage>
        <taxon>Bacteria</taxon>
        <taxon>Bacillati</taxon>
        <taxon>Actinomycetota</taxon>
        <taxon>Actinomycetes</taxon>
        <taxon>Streptosporangiales</taxon>
        <taxon>Nocardiopsidaceae</taxon>
        <taxon>Salinactinospora</taxon>
    </lineage>
</organism>
<evidence type="ECO:0000256" key="1">
    <source>
        <dbReference type="SAM" id="MobiDB-lite"/>
    </source>
</evidence>
<accession>A0ABP7FFI8</accession>
<dbReference type="RefSeq" id="WP_344969458.1">
    <property type="nucleotide sequence ID" value="NZ_BAABDD010000006.1"/>
</dbReference>
<dbReference type="Proteomes" id="UP001500908">
    <property type="component" value="Unassembled WGS sequence"/>
</dbReference>
<proteinExistence type="predicted"/>
<protein>
    <submittedName>
        <fullName evidence="2">Uncharacterized protein</fullName>
    </submittedName>
</protein>
<reference evidence="3" key="1">
    <citation type="journal article" date="2019" name="Int. J. Syst. Evol. Microbiol.">
        <title>The Global Catalogue of Microorganisms (GCM) 10K type strain sequencing project: providing services to taxonomists for standard genome sequencing and annotation.</title>
        <authorList>
            <consortium name="The Broad Institute Genomics Platform"/>
            <consortium name="The Broad Institute Genome Sequencing Center for Infectious Disease"/>
            <person name="Wu L."/>
            <person name="Ma J."/>
        </authorList>
    </citation>
    <scope>NUCLEOTIDE SEQUENCE [LARGE SCALE GENOMIC DNA]</scope>
    <source>
        <strain evidence="3">JCM 17137</strain>
    </source>
</reference>
<dbReference type="EMBL" id="BAABDD010000006">
    <property type="protein sequence ID" value="GAA3738425.1"/>
    <property type="molecule type" value="Genomic_DNA"/>
</dbReference>
<gene>
    <name evidence="2" type="ORF">GCM10022402_17900</name>
</gene>
<keyword evidence="3" id="KW-1185">Reference proteome</keyword>
<comment type="caution">
    <text evidence="2">The sequence shown here is derived from an EMBL/GenBank/DDBJ whole genome shotgun (WGS) entry which is preliminary data.</text>
</comment>
<feature type="region of interest" description="Disordered" evidence="1">
    <location>
        <begin position="54"/>
        <end position="78"/>
    </location>
</feature>
<name>A0ABP7FFI8_9ACTN</name>
<evidence type="ECO:0000313" key="2">
    <source>
        <dbReference type="EMBL" id="GAA3738425.1"/>
    </source>
</evidence>
<sequence>MDVVTILIRLLKSKGIGQVPRTIVLSTGAEFRIGGSGVGTIRAQVIPAVVAAGSSSTPPEGSLAPVGRWGRRWGGGSR</sequence>